<dbReference type="SMART" id="SM00321">
    <property type="entry name" value="WSC"/>
    <property type="match status" value="1"/>
</dbReference>
<dbReference type="Proteomes" id="UP000283895">
    <property type="component" value="Unassembled WGS sequence"/>
</dbReference>
<evidence type="ECO:0000256" key="9">
    <source>
        <dbReference type="SAM" id="SignalP"/>
    </source>
</evidence>
<evidence type="ECO:0000313" key="11">
    <source>
        <dbReference type="EMBL" id="ROV95417.1"/>
    </source>
</evidence>
<comment type="caution">
    <text evidence="11">The sequence shown here is derived from an EMBL/GenBank/DDBJ whole genome shotgun (WGS) entry which is preliminary data.</text>
</comment>
<dbReference type="InterPro" id="IPR002889">
    <property type="entry name" value="WSC_carb-bd"/>
</dbReference>
<evidence type="ECO:0000256" key="3">
    <source>
        <dbReference type="ARBA" id="ARBA00022729"/>
    </source>
</evidence>
<keyword evidence="6" id="KW-0325">Glycoprotein</keyword>
<dbReference type="AlphaFoldDB" id="A0A423VWQ2"/>
<keyword evidence="2 8" id="KW-0812">Transmembrane</keyword>
<reference evidence="11 12" key="1">
    <citation type="submission" date="2015-09" db="EMBL/GenBank/DDBJ databases">
        <title>Host preference determinants of Valsa canker pathogens revealed by comparative genomics.</title>
        <authorList>
            <person name="Yin Z."/>
            <person name="Huang L."/>
        </authorList>
    </citation>
    <scope>NUCLEOTIDE SEQUENCE [LARGE SCALE GENOMIC DNA]</scope>
    <source>
        <strain evidence="11 12">03-1</strain>
    </source>
</reference>
<keyword evidence="3 9" id="KW-0732">Signal</keyword>
<dbReference type="PANTHER" id="PTHR24269:SF16">
    <property type="entry name" value="PROTEIN SLG1"/>
    <property type="match status" value="1"/>
</dbReference>
<dbReference type="OrthoDB" id="2019572at2759"/>
<evidence type="ECO:0000256" key="4">
    <source>
        <dbReference type="ARBA" id="ARBA00022989"/>
    </source>
</evidence>
<gene>
    <name evidence="11" type="ORF">VMCG_08460</name>
</gene>
<evidence type="ECO:0000259" key="10">
    <source>
        <dbReference type="PROSITE" id="PS51212"/>
    </source>
</evidence>
<comment type="subcellular location">
    <subcellularLocation>
        <location evidence="1">Membrane</location>
        <topology evidence="1">Single-pass membrane protein</topology>
    </subcellularLocation>
</comment>
<feature type="domain" description="WSC" evidence="10">
    <location>
        <begin position="62"/>
        <end position="167"/>
    </location>
</feature>
<evidence type="ECO:0000256" key="8">
    <source>
        <dbReference type="SAM" id="Phobius"/>
    </source>
</evidence>
<keyword evidence="12" id="KW-1185">Reference proteome</keyword>
<evidence type="ECO:0000256" key="5">
    <source>
        <dbReference type="ARBA" id="ARBA00023136"/>
    </source>
</evidence>
<dbReference type="PROSITE" id="PS51212">
    <property type="entry name" value="WSC"/>
    <property type="match status" value="1"/>
</dbReference>
<dbReference type="InterPro" id="IPR051836">
    <property type="entry name" value="Kremen_rcpt"/>
</dbReference>
<organism evidence="11 12">
    <name type="scientific">Cytospora schulzeri</name>
    <dbReference type="NCBI Taxonomy" id="448051"/>
    <lineage>
        <taxon>Eukaryota</taxon>
        <taxon>Fungi</taxon>
        <taxon>Dikarya</taxon>
        <taxon>Ascomycota</taxon>
        <taxon>Pezizomycotina</taxon>
        <taxon>Sordariomycetes</taxon>
        <taxon>Sordariomycetidae</taxon>
        <taxon>Diaporthales</taxon>
        <taxon>Cytosporaceae</taxon>
        <taxon>Cytospora</taxon>
    </lineage>
</organism>
<proteinExistence type="predicted"/>
<dbReference type="EMBL" id="LKEA01000036">
    <property type="protein sequence ID" value="ROV95417.1"/>
    <property type="molecule type" value="Genomic_DNA"/>
</dbReference>
<feature type="signal peptide" evidence="9">
    <location>
        <begin position="1"/>
        <end position="16"/>
    </location>
</feature>
<evidence type="ECO:0000256" key="6">
    <source>
        <dbReference type="ARBA" id="ARBA00023180"/>
    </source>
</evidence>
<feature type="compositionally biased region" description="Low complexity" evidence="7">
    <location>
        <begin position="425"/>
        <end position="447"/>
    </location>
</feature>
<evidence type="ECO:0000256" key="1">
    <source>
        <dbReference type="ARBA" id="ARBA00004167"/>
    </source>
</evidence>
<evidence type="ECO:0000313" key="12">
    <source>
        <dbReference type="Proteomes" id="UP000283895"/>
    </source>
</evidence>
<dbReference type="GO" id="GO:0005886">
    <property type="term" value="C:plasma membrane"/>
    <property type="evidence" value="ECO:0007669"/>
    <property type="project" value="TreeGrafter"/>
</dbReference>
<keyword evidence="4 8" id="KW-1133">Transmembrane helix</keyword>
<evidence type="ECO:0000256" key="7">
    <source>
        <dbReference type="SAM" id="MobiDB-lite"/>
    </source>
</evidence>
<feature type="region of interest" description="Disordered" evidence="7">
    <location>
        <begin position="412"/>
        <end position="447"/>
    </location>
</feature>
<accession>A0A423VWQ2</accession>
<feature type="chain" id="PRO_5019437537" description="WSC domain-containing protein" evidence="9">
    <location>
        <begin position="17"/>
        <end position="526"/>
    </location>
</feature>
<dbReference type="STRING" id="356882.A0A423VWQ2"/>
<evidence type="ECO:0000256" key="2">
    <source>
        <dbReference type="ARBA" id="ARBA00022692"/>
    </source>
</evidence>
<feature type="transmembrane region" description="Helical" evidence="8">
    <location>
        <begin position="198"/>
        <end position="221"/>
    </location>
</feature>
<keyword evidence="5 8" id="KW-0472">Membrane</keyword>
<protein>
    <recommendedName>
        <fullName evidence="10">WSC domain-containing protein</fullName>
    </recommendedName>
</protein>
<feature type="region of interest" description="Disordered" evidence="7">
    <location>
        <begin position="172"/>
        <end position="194"/>
    </location>
</feature>
<name>A0A423VWQ2_9PEZI</name>
<dbReference type="Pfam" id="PF01822">
    <property type="entry name" value="WSC"/>
    <property type="match status" value="1"/>
</dbReference>
<sequence>MAVALSFLVLADAAQAQTSNEKVTTTIRATTTTTRSLARTETITIRTTASAAPGGTMGGAEEYLLQGCYGQDGQDDVGTMLGANYTTRNATTGSGGMTLSMCLGLCGPWAHQPYPYVGVSNGKECYCGTSLASTATQAHPENCAVPCEGNKTVACGGHSFMLIYKLTGPTDIPQNTTDSSSANDNDDGDKDGKSSPGITAAVVMGSICGFGVLLLLLFLGARRWTRRNKRLADGGHDEHEPSMGLSNARAEMRNIEGLNTITTNPPYEKDSTGNATRVELRRLDGIVMDGQFSPIDRPTLELTGDGFSSRRPSYAYRTGEIMSATTGTDWRNASPVTPRGGGGMGMGMGTGTPQSVSAMPEDATWDDIPHTPSILIQHPNSVAQNHGLGERAWNRRRLSTAFLPAGYTFEDTSVEEEEERIGRRAAAAAASSSSSSSSSSLGSGASARVTDLRTMESLIPPPLDLPRSGRDIDDSLALSDGDGALLSPKWTVWTKWSLPSSSPVSGSFVANANANANRSEKAGKVE</sequence>
<dbReference type="PANTHER" id="PTHR24269">
    <property type="entry name" value="KREMEN PROTEIN"/>
    <property type="match status" value="1"/>
</dbReference>